<gene>
    <name evidence="1" type="ORF">KI387_020585</name>
</gene>
<comment type="caution">
    <text evidence="1">The sequence shown here is derived from an EMBL/GenBank/DDBJ whole genome shotgun (WGS) entry which is preliminary data.</text>
</comment>
<feature type="non-terminal residue" evidence="1">
    <location>
        <position position="1"/>
    </location>
</feature>
<dbReference type="Proteomes" id="UP000824469">
    <property type="component" value="Unassembled WGS sequence"/>
</dbReference>
<keyword evidence="2" id="KW-1185">Reference proteome</keyword>
<name>A0AA38LCB9_TAXCH</name>
<protein>
    <submittedName>
        <fullName evidence="1">Uncharacterized protein</fullName>
    </submittedName>
</protein>
<sequence>RGEDPVVVHPIFAQSPRHVTATWASKNTTNGCSTKFLTSNIAPPPHCHLSATWTIRVCGDVKKVGFFAWDQVLSTRRASCCPGYRHALNAHPPAVNARGLVYGPCHRQIAPWDFMGNGDGARSVWFLACSVAELERPFRGILQTGG</sequence>
<organism evidence="1 2">
    <name type="scientific">Taxus chinensis</name>
    <name type="common">Chinese yew</name>
    <name type="synonym">Taxus wallichiana var. chinensis</name>
    <dbReference type="NCBI Taxonomy" id="29808"/>
    <lineage>
        <taxon>Eukaryota</taxon>
        <taxon>Viridiplantae</taxon>
        <taxon>Streptophyta</taxon>
        <taxon>Embryophyta</taxon>
        <taxon>Tracheophyta</taxon>
        <taxon>Spermatophyta</taxon>
        <taxon>Pinopsida</taxon>
        <taxon>Pinidae</taxon>
        <taxon>Conifers II</taxon>
        <taxon>Cupressales</taxon>
        <taxon>Taxaceae</taxon>
        <taxon>Taxus</taxon>
    </lineage>
</organism>
<evidence type="ECO:0000313" key="2">
    <source>
        <dbReference type="Proteomes" id="UP000824469"/>
    </source>
</evidence>
<dbReference type="AlphaFoldDB" id="A0AA38LCB9"/>
<accession>A0AA38LCB9</accession>
<evidence type="ECO:0000313" key="1">
    <source>
        <dbReference type="EMBL" id="KAH9318816.1"/>
    </source>
</evidence>
<feature type="non-terminal residue" evidence="1">
    <location>
        <position position="146"/>
    </location>
</feature>
<reference evidence="1 2" key="1">
    <citation type="journal article" date="2021" name="Nat. Plants">
        <title>The Taxus genome provides insights into paclitaxel biosynthesis.</title>
        <authorList>
            <person name="Xiong X."/>
            <person name="Gou J."/>
            <person name="Liao Q."/>
            <person name="Li Y."/>
            <person name="Zhou Q."/>
            <person name="Bi G."/>
            <person name="Li C."/>
            <person name="Du R."/>
            <person name="Wang X."/>
            <person name="Sun T."/>
            <person name="Guo L."/>
            <person name="Liang H."/>
            <person name="Lu P."/>
            <person name="Wu Y."/>
            <person name="Zhang Z."/>
            <person name="Ro D.K."/>
            <person name="Shang Y."/>
            <person name="Huang S."/>
            <person name="Yan J."/>
        </authorList>
    </citation>
    <scope>NUCLEOTIDE SEQUENCE [LARGE SCALE GENOMIC DNA]</scope>
    <source>
        <strain evidence="1">Ta-2019</strain>
    </source>
</reference>
<dbReference type="EMBL" id="JAHRHJ020000004">
    <property type="protein sequence ID" value="KAH9318816.1"/>
    <property type="molecule type" value="Genomic_DNA"/>
</dbReference>
<proteinExistence type="predicted"/>